<organism evidence="1 2">
    <name type="scientific">Acanthocheilonema viteae</name>
    <name type="common">Filarial nematode worm</name>
    <name type="synonym">Dipetalonema viteae</name>
    <dbReference type="NCBI Taxonomy" id="6277"/>
    <lineage>
        <taxon>Eukaryota</taxon>
        <taxon>Metazoa</taxon>
        <taxon>Ecdysozoa</taxon>
        <taxon>Nematoda</taxon>
        <taxon>Chromadorea</taxon>
        <taxon>Rhabditida</taxon>
        <taxon>Spirurina</taxon>
        <taxon>Spiruromorpha</taxon>
        <taxon>Filarioidea</taxon>
        <taxon>Onchocercidae</taxon>
        <taxon>Acanthocheilonema</taxon>
    </lineage>
</organism>
<dbReference type="AlphaFoldDB" id="A0A498SQ17"/>
<keyword evidence="2" id="KW-1185">Reference proteome</keyword>
<dbReference type="Proteomes" id="UP000276991">
    <property type="component" value="Unassembled WGS sequence"/>
</dbReference>
<protein>
    <submittedName>
        <fullName evidence="1">Uncharacterized protein</fullName>
    </submittedName>
</protein>
<proteinExistence type="predicted"/>
<sequence>SKRAHELLEPIPYNRGDRELIAKAEEQLLNTLSLLEALADG</sequence>
<name>A0A498SQ17_ACAVI</name>
<evidence type="ECO:0000313" key="1">
    <source>
        <dbReference type="EMBL" id="VBB34050.1"/>
    </source>
</evidence>
<evidence type="ECO:0000313" key="2">
    <source>
        <dbReference type="Proteomes" id="UP000276991"/>
    </source>
</evidence>
<gene>
    <name evidence="1" type="ORF">NAV_LOCUS8841</name>
</gene>
<accession>A0A498SQ17</accession>
<reference evidence="1 2" key="1">
    <citation type="submission" date="2018-08" db="EMBL/GenBank/DDBJ databases">
        <authorList>
            <person name="Laetsch R D."/>
            <person name="Stevens L."/>
            <person name="Kumar S."/>
            <person name="Blaxter L. M."/>
        </authorList>
    </citation>
    <scope>NUCLEOTIDE SEQUENCE [LARGE SCALE GENOMIC DNA]</scope>
</reference>
<feature type="non-terminal residue" evidence="1">
    <location>
        <position position="1"/>
    </location>
</feature>
<dbReference type="EMBL" id="UPTC01002984">
    <property type="protein sequence ID" value="VBB34050.1"/>
    <property type="molecule type" value="Genomic_DNA"/>
</dbReference>